<keyword evidence="4" id="KW-0238">DNA-binding</keyword>
<dbReference type="InterPro" id="IPR013324">
    <property type="entry name" value="RNA_pol_sigma_r3/r4-like"/>
</dbReference>
<dbReference type="InterPro" id="IPR036388">
    <property type="entry name" value="WH-like_DNA-bd_sf"/>
</dbReference>
<dbReference type="Pfam" id="PF08281">
    <property type="entry name" value="Sigma70_r4_2"/>
    <property type="match status" value="1"/>
</dbReference>
<comment type="caution">
    <text evidence="8">The sequence shown here is derived from an EMBL/GenBank/DDBJ whole genome shotgun (WGS) entry which is preliminary data.</text>
</comment>
<feature type="domain" description="RNA polymerase sigma-70 region 2" evidence="6">
    <location>
        <begin position="23"/>
        <end position="89"/>
    </location>
</feature>
<dbReference type="Gene3D" id="1.10.1740.10">
    <property type="match status" value="1"/>
</dbReference>
<sequence>MIEESWVRRAQEGDRKALIRLLRKVEAPVYRTAYYILGDEQDAKDASQDALLRIYRRFSTFRGDSKVETWAQRIAIRAAIDLTRKRTRTLPLAEEAGAKLDRGLGSSVERSGIASDIRQAIRRLPESQRTAVILRYLQDYTYDEIAEAMDLPLNTVKSHLFRGRKKLREWLADYKEGGVIP</sequence>
<dbReference type="CDD" id="cd06171">
    <property type="entry name" value="Sigma70_r4"/>
    <property type="match status" value="1"/>
</dbReference>
<dbReference type="InterPro" id="IPR039425">
    <property type="entry name" value="RNA_pol_sigma-70-like"/>
</dbReference>
<evidence type="ECO:0000256" key="5">
    <source>
        <dbReference type="ARBA" id="ARBA00023163"/>
    </source>
</evidence>
<keyword evidence="9" id="KW-1185">Reference proteome</keyword>
<protein>
    <submittedName>
        <fullName evidence="8">RNA polymerase subunit sigma</fullName>
    </submittedName>
</protein>
<dbReference type="OrthoDB" id="9785675at2"/>
<dbReference type="Pfam" id="PF04542">
    <property type="entry name" value="Sigma70_r2"/>
    <property type="match status" value="1"/>
</dbReference>
<dbReference type="Proteomes" id="UP000215459">
    <property type="component" value="Unassembled WGS sequence"/>
</dbReference>
<feature type="domain" description="RNA polymerase sigma factor 70 region 4 type 2" evidence="7">
    <location>
        <begin position="116"/>
        <end position="167"/>
    </location>
</feature>
<dbReference type="GO" id="GO:0003677">
    <property type="term" value="F:DNA binding"/>
    <property type="evidence" value="ECO:0007669"/>
    <property type="project" value="UniProtKB-KW"/>
</dbReference>
<accession>A0A235B5R0</accession>
<evidence type="ECO:0000256" key="4">
    <source>
        <dbReference type="ARBA" id="ARBA00023125"/>
    </source>
</evidence>
<dbReference type="GO" id="GO:0016987">
    <property type="term" value="F:sigma factor activity"/>
    <property type="evidence" value="ECO:0007669"/>
    <property type="project" value="UniProtKB-KW"/>
</dbReference>
<dbReference type="InterPro" id="IPR007627">
    <property type="entry name" value="RNA_pol_sigma70_r2"/>
</dbReference>
<dbReference type="PANTHER" id="PTHR43133">
    <property type="entry name" value="RNA POLYMERASE ECF-TYPE SIGMA FACTO"/>
    <property type="match status" value="1"/>
</dbReference>
<dbReference type="SUPFAM" id="SSF88659">
    <property type="entry name" value="Sigma3 and sigma4 domains of RNA polymerase sigma factors"/>
    <property type="match status" value="1"/>
</dbReference>
<proteinExistence type="inferred from homology"/>
<organism evidence="8 9">
    <name type="scientific">Paludifilum halophilum</name>
    <dbReference type="NCBI Taxonomy" id="1642702"/>
    <lineage>
        <taxon>Bacteria</taxon>
        <taxon>Bacillati</taxon>
        <taxon>Bacillota</taxon>
        <taxon>Bacilli</taxon>
        <taxon>Bacillales</taxon>
        <taxon>Thermoactinomycetaceae</taxon>
        <taxon>Paludifilum</taxon>
    </lineage>
</organism>
<comment type="similarity">
    <text evidence="1">Belongs to the sigma-70 factor family. ECF subfamily.</text>
</comment>
<dbReference type="InterPro" id="IPR013325">
    <property type="entry name" value="RNA_pol_sigma_r2"/>
</dbReference>
<keyword evidence="2" id="KW-0805">Transcription regulation</keyword>
<name>A0A235B5R0_9BACL</name>
<evidence type="ECO:0000259" key="7">
    <source>
        <dbReference type="Pfam" id="PF08281"/>
    </source>
</evidence>
<dbReference type="AlphaFoldDB" id="A0A235B5R0"/>
<reference evidence="8 9" key="1">
    <citation type="submission" date="2017-07" db="EMBL/GenBank/DDBJ databases">
        <title>The genome sequence of Paludifilum halophilum highlights mechanisms for microbial adaptation to high salt environemnts.</title>
        <authorList>
            <person name="Belbahri L."/>
        </authorList>
    </citation>
    <scope>NUCLEOTIDE SEQUENCE [LARGE SCALE GENOMIC DNA]</scope>
    <source>
        <strain evidence="8 9">DSM 102817</strain>
    </source>
</reference>
<dbReference type="GO" id="GO:0006352">
    <property type="term" value="P:DNA-templated transcription initiation"/>
    <property type="evidence" value="ECO:0007669"/>
    <property type="project" value="InterPro"/>
</dbReference>
<keyword evidence="5" id="KW-0804">Transcription</keyword>
<evidence type="ECO:0000256" key="3">
    <source>
        <dbReference type="ARBA" id="ARBA00023082"/>
    </source>
</evidence>
<dbReference type="Gene3D" id="1.10.10.10">
    <property type="entry name" value="Winged helix-like DNA-binding domain superfamily/Winged helix DNA-binding domain"/>
    <property type="match status" value="1"/>
</dbReference>
<keyword evidence="3" id="KW-0731">Sigma factor</keyword>
<dbReference type="SUPFAM" id="SSF88946">
    <property type="entry name" value="Sigma2 domain of RNA polymerase sigma factors"/>
    <property type="match status" value="1"/>
</dbReference>
<gene>
    <name evidence="8" type="ORF">CHM34_09140</name>
</gene>
<evidence type="ECO:0000256" key="1">
    <source>
        <dbReference type="ARBA" id="ARBA00010641"/>
    </source>
</evidence>
<evidence type="ECO:0000259" key="6">
    <source>
        <dbReference type="Pfam" id="PF04542"/>
    </source>
</evidence>
<dbReference type="NCBIfam" id="TIGR02937">
    <property type="entry name" value="sigma70-ECF"/>
    <property type="match status" value="1"/>
</dbReference>
<dbReference type="PANTHER" id="PTHR43133:SF8">
    <property type="entry name" value="RNA POLYMERASE SIGMA FACTOR HI_1459-RELATED"/>
    <property type="match status" value="1"/>
</dbReference>
<evidence type="ECO:0000313" key="8">
    <source>
        <dbReference type="EMBL" id="OYD07636.1"/>
    </source>
</evidence>
<dbReference type="InterPro" id="IPR013249">
    <property type="entry name" value="RNA_pol_sigma70_r4_t2"/>
</dbReference>
<dbReference type="InterPro" id="IPR014284">
    <property type="entry name" value="RNA_pol_sigma-70_dom"/>
</dbReference>
<dbReference type="EMBL" id="NOWF01000005">
    <property type="protein sequence ID" value="OYD07636.1"/>
    <property type="molecule type" value="Genomic_DNA"/>
</dbReference>
<evidence type="ECO:0000313" key="9">
    <source>
        <dbReference type="Proteomes" id="UP000215459"/>
    </source>
</evidence>
<evidence type="ECO:0000256" key="2">
    <source>
        <dbReference type="ARBA" id="ARBA00023015"/>
    </source>
</evidence>